<dbReference type="InterPro" id="IPR001638">
    <property type="entry name" value="Solute-binding_3/MltF_N"/>
</dbReference>
<dbReference type="GO" id="GO:0042597">
    <property type="term" value="C:periplasmic space"/>
    <property type="evidence" value="ECO:0007669"/>
    <property type="project" value="UniProtKB-SubCell"/>
</dbReference>
<dbReference type="Gene3D" id="3.40.190.10">
    <property type="entry name" value="Periplasmic binding protein-like II"/>
    <property type="match status" value="2"/>
</dbReference>
<keyword evidence="9" id="KW-1185">Reference proteome</keyword>
<dbReference type="Pfam" id="PF09084">
    <property type="entry name" value="NMT1"/>
    <property type="match status" value="1"/>
</dbReference>
<reference evidence="8" key="1">
    <citation type="journal article" date="2015" name="Genome Announc.">
        <title>Draft Genome Sequence of Tolypothrix boutellei Strain VB521301.</title>
        <authorList>
            <person name="Chandrababunaidu M.M."/>
            <person name="Singh D."/>
            <person name="Sen D."/>
            <person name="Bhan S."/>
            <person name="Das S."/>
            <person name="Gupta A."/>
            <person name="Adhikary S.P."/>
            <person name="Tripathy S."/>
        </authorList>
    </citation>
    <scope>NUCLEOTIDE SEQUENCE</scope>
    <source>
        <strain evidence="8">VB521301</strain>
    </source>
</reference>
<keyword evidence="3" id="KW-0813">Transport</keyword>
<comment type="subcellular location">
    <subcellularLocation>
        <location evidence="1">Periplasm</location>
    </subcellularLocation>
</comment>
<proteinExistence type="inferred from homology"/>
<name>A0A8S9SYK7_9CYAN</name>
<dbReference type="InterPro" id="IPR010067">
    <property type="entry name" value="ABC_SsuA_sub-bd"/>
</dbReference>
<dbReference type="PANTHER" id="PTHR30024">
    <property type="entry name" value="ALIPHATIC SULFONATES-BINDING PROTEIN-RELATED"/>
    <property type="match status" value="1"/>
</dbReference>
<protein>
    <recommendedName>
        <fullName evidence="6">Putative aliphatic sulfonates-binding protein</fullName>
    </recommendedName>
</protein>
<dbReference type="Proteomes" id="UP000029738">
    <property type="component" value="Unassembled WGS sequence"/>
</dbReference>
<dbReference type="RefSeq" id="WP_050046338.1">
    <property type="nucleotide sequence ID" value="NZ_JHEG04000001.1"/>
</dbReference>
<organism evidence="8 9">
    <name type="scientific">Tolypothrix bouteillei VB521301</name>
    <dbReference type="NCBI Taxonomy" id="1479485"/>
    <lineage>
        <taxon>Bacteria</taxon>
        <taxon>Bacillati</taxon>
        <taxon>Cyanobacteriota</taxon>
        <taxon>Cyanophyceae</taxon>
        <taxon>Nostocales</taxon>
        <taxon>Tolypothrichaceae</taxon>
        <taxon>Tolypothrix</taxon>
    </lineage>
</organism>
<dbReference type="InterPro" id="IPR015168">
    <property type="entry name" value="SsuA/THI5"/>
</dbReference>
<sequence length="351" mass="39185">MKKRYNSFNSLGFNRRFFLITSGSFAFSTLFSSCQTQNQPQKIQLKAESKNLQKIRIGWLKGSPLHILKSQKKLEKRFESVGTSISWIEFPTIPVLLEAMNAKTLDYAQGVDASLVFGQSSNVPFVYISATPARPKSLAYVVREDSSIKSLADLKGKKVGYGRGWNLHYLLVKALQSKGLSIQDINSVSITTAAEGLAAFESRSVDALAIWDPFYARLQRSSKIRVLTDGEGLTSNRGFTIASPEFARERPDLIKAILEELQVISDWANKNPSQVAQFLSSQLGIEVESLEVMLRRQTFGVLPVDEKIIAEQQGVADTFFSLGLISKQIQVKNVVARNPQWLPKEFANRNS</sequence>
<evidence type="ECO:0000256" key="1">
    <source>
        <dbReference type="ARBA" id="ARBA00004418"/>
    </source>
</evidence>
<dbReference type="SMART" id="SM00062">
    <property type="entry name" value="PBPb"/>
    <property type="match status" value="1"/>
</dbReference>
<dbReference type="PANTHER" id="PTHR30024:SF42">
    <property type="entry name" value="ALIPHATIC SULFONATES-BINDING PROTEIN-RELATED"/>
    <property type="match status" value="1"/>
</dbReference>
<evidence type="ECO:0000256" key="6">
    <source>
        <dbReference type="ARBA" id="ARBA00070228"/>
    </source>
</evidence>
<dbReference type="AlphaFoldDB" id="A0A8S9SYK7"/>
<comment type="caution">
    <text evidence="8">The sequence shown here is derived from an EMBL/GenBank/DDBJ whole genome shotgun (WGS) entry which is preliminary data.</text>
</comment>
<feature type="domain" description="Solute-binding protein family 3/N-terminal" evidence="7">
    <location>
        <begin position="54"/>
        <end position="271"/>
    </location>
</feature>
<keyword evidence="4" id="KW-0732">Signal</keyword>
<gene>
    <name evidence="8" type="ORF">DA73_0400006770</name>
</gene>
<evidence type="ECO:0000256" key="3">
    <source>
        <dbReference type="ARBA" id="ARBA00022448"/>
    </source>
</evidence>
<comment type="function">
    <text evidence="5">Part of a binding-protein-dependent transport system for aliphatic sulfonates. Putative binding protein.</text>
</comment>
<dbReference type="NCBIfam" id="TIGR01728">
    <property type="entry name" value="SsuA_fam"/>
    <property type="match status" value="1"/>
</dbReference>
<evidence type="ECO:0000256" key="5">
    <source>
        <dbReference type="ARBA" id="ARBA00055538"/>
    </source>
</evidence>
<evidence type="ECO:0000259" key="7">
    <source>
        <dbReference type="SMART" id="SM00062"/>
    </source>
</evidence>
<accession>A0A8S9SYK7</accession>
<dbReference type="FunFam" id="3.40.190.10:FF:000050">
    <property type="entry name" value="Sulfonate ABC transporter substrate-binding protein"/>
    <property type="match status" value="1"/>
</dbReference>
<reference evidence="8" key="2">
    <citation type="submission" date="2019-11" db="EMBL/GenBank/DDBJ databases">
        <title>Improved Assembly of Tolypothrix boutellei genome.</title>
        <authorList>
            <person name="Sarangi A.N."/>
            <person name="Mukherjee M."/>
            <person name="Ghosh S."/>
            <person name="Singh D."/>
            <person name="Das A."/>
            <person name="Kant S."/>
            <person name="Prusty A."/>
            <person name="Tripathy S."/>
        </authorList>
    </citation>
    <scope>NUCLEOTIDE SEQUENCE</scope>
    <source>
        <strain evidence="8">VB521301</strain>
    </source>
</reference>
<dbReference type="GO" id="GO:0016020">
    <property type="term" value="C:membrane"/>
    <property type="evidence" value="ECO:0007669"/>
    <property type="project" value="InterPro"/>
</dbReference>
<dbReference type="SUPFAM" id="SSF53850">
    <property type="entry name" value="Periplasmic binding protein-like II"/>
    <property type="match status" value="1"/>
</dbReference>
<evidence type="ECO:0000256" key="2">
    <source>
        <dbReference type="ARBA" id="ARBA00010742"/>
    </source>
</evidence>
<dbReference type="EMBL" id="JHEG04000001">
    <property type="protein sequence ID" value="KAF3885195.1"/>
    <property type="molecule type" value="Genomic_DNA"/>
</dbReference>
<evidence type="ECO:0000313" key="9">
    <source>
        <dbReference type="Proteomes" id="UP000029738"/>
    </source>
</evidence>
<dbReference type="OrthoDB" id="9815602at2"/>
<evidence type="ECO:0000256" key="4">
    <source>
        <dbReference type="ARBA" id="ARBA00022729"/>
    </source>
</evidence>
<evidence type="ECO:0000313" key="8">
    <source>
        <dbReference type="EMBL" id="KAF3885195.1"/>
    </source>
</evidence>
<dbReference type="PROSITE" id="PS51257">
    <property type="entry name" value="PROKAR_LIPOPROTEIN"/>
    <property type="match status" value="1"/>
</dbReference>
<dbReference type="GO" id="GO:0042626">
    <property type="term" value="F:ATPase-coupled transmembrane transporter activity"/>
    <property type="evidence" value="ECO:0007669"/>
    <property type="project" value="InterPro"/>
</dbReference>
<comment type="similarity">
    <text evidence="2">Belongs to the bacterial solute-binding protein SsuA/TauA family.</text>
</comment>